<name>A0A1W0AC96_9STRA</name>
<feature type="compositionally biased region" description="Basic and acidic residues" evidence="6">
    <location>
        <begin position="625"/>
        <end position="642"/>
    </location>
</feature>
<dbReference type="InterPro" id="IPR003653">
    <property type="entry name" value="Peptidase_C48_C"/>
</dbReference>
<keyword evidence="5" id="KW-0378">Hydrolase</keyword>
<accession>A0A1W0AC96</accession>
<keyword evidence="4" id="KW-0833">Ubl conjugation pathway</keyword>
<feature type="domain" description="Ubiquitin-like protease family profile" evidence="7">
    <location>
        <begin position="326"/>
        <end position="539"/>
    </location>
</feature>
<sequence length="742" mass="83889">MELIEIEIPACKANSLLKLRLHEATEDGIGAVFVKCDFESRLKRLPPFRYQLYSFGNESLVSLPFQEILDKLAATKTFPNMIRLISCPLAWNLYFPKHKKKLNLKIERSNDAVQIQGYEKPYRTPSQIPNLILGSQYIAAVNGILACDINNQKLIALLKDPNSYPLTLRIDIKQDENSKVLQRPQFLLRYSEKCVILSKRRTGTQVQLPQPNAMKKRKQVTSQEVPTTPATSIENPIEILDSSDEEVKQIDLTPSKPSKVEQFTRNKAVSTPLGIGTILGTKSTAAGKIVKVQLPFGKGYFHQLCVKGIDEIPFAIYKRSQAKGQVLLTYGDIIRLEETQLFNDTILDFYLSYLMDTLNPTGVYVCSTFLYGHYQRARPEGADKAYAAVKNWTKGINLFETKFLVVPVNEKGHWSVAIVCNLYQLTQKEYCRCAFFQVIKHQLPNSNCSICQLPRNLHREVSDRVCIMVLDSLKCHKTSRITRFLREYLQMEWDMKHKATIAPLDVSKKTLPTIVPLKIPRQVNNVDCGVFLLHYVELFLQNPPQLNMDVVAARKPTTPGIGVQLDETWFSLDDIPAKRKELQRLVRDPSVVTLLDAPEKSSFSINTIDMTKLEDSTFAAKRSVKTPEKTTKTSDKATKTQDETSNIPQKPTKSSKMTSNSLETNIQPKTSNLPKESIKSPRDTKSKAILKSNIKVNLDELSMPENNQAKQSKLAPELSQELENIVAVNGPVSVNNGSIWIF</sequence>
<organism evidence="8 9">
    <name type="scientific">Thraustotheca clavata</name>
    <dbReference type="NCBI Taxonomy" id="74557"/>
    <lineage>
        <taxon>Eukaryota</taxon>
        <taxon>Sar</taxon>
        <taxon>Stramenopiles</taxon>
        <taxon>Oomycota</taxon>
        <taxon>Saprolegniomycetes</taxon>
        <taxon>Saprolegniales</taxon>
        <taxon>Achlyaceae</taxon>
        <taxon>Thraustotheca</taxon>
    </lineage>
</organism>
<dbReference type="OrthoDB" id="442460at2759"/>
<dbReference type="SUPFAM" id="SSF54001">
    <property type="entry name" value="Cysteine proteinases"/>
    <property type="match status" value="1"/>
</dbReference>
<keyword evidence="9" id="KW-1185">Reference proteome</keyword>
<evidence type="ECO:0000256" key="1">
    <source>
        <dbReference type="ARBA" id="ARBA00005234"/>
    </source>
</evidence>
<dbReference type="GO" id="GO:0016926">
    <property type="term" value="P:protein desumoylation"/>
    <property type="evidence" value="ECO:0007669"/>
    <property type="project" value="TreeGrafter"/>
</dbReference>
<evidence type="ECO:0000313" key="8">
    <source>
        <dbReference type="EMBL" id="OQS07913.1"/>
    </source>
</evidence>
<dbReference type="Gene3D" id="3.30.310.130">
    <property type="entry name" value="Ubiquitin-related"/>
    <property type="match status" value="1"/>
</dbReference>
<proteinExistence type="inferred from homology"/>
<dbReference type="Pfam" id="PF02902">
    <property type="entry name" value="Peptidase_C48"/>
    <property type="match status" value="1"/>
</dbReference>
<dbReference type="GO" id="GO:0006508">
    <property type="term" value="P:proteolysis"/>
    <property type="evidence" value="ECO:0007669"/>
    <property type="project" value="UniProtKB-KW"/>
</dbReference>
<evidence type="ECO:0000256" key="6">
    <source>
        <dbReference type="SAM" id="MobiDB-lite"/>
    </source>
</evidence>
<evidence type="ECO:0000256" key="4">
    <source>
        <dbReference type="ARBA" id="ARBA00022786"/>
    </source>
</evidence>
<evidence type="ECO:0000259" key="7">
    <source>
        <dbReference type="PROSITE" id="PS50600"/>
    </source>
</evidence>
<dbReference type="STRING" id="74557.A0A1W0AC96"/>
<dbReference type="Proteomes" id="UP000243217">
    <property type="component" value="Unassembled WGS sequence"/>
</dbReference>
<protein>
    <submittedName>
        <fullName evidence="8">Sentrin-specific protease 7</fullName>
    </submittedName>
</protein>
<keyword evidence="3 8" id="KW-0645">Protease</keyword>
<comment type="similarity">
    <text evidence="1">Belongs to the peptidase C48 family.</text>
</comment>
<dbReference type="GO" id="GO:0005737">
    <property type="term" value="C:cytoplasm"/>
    <property type="evidence" value="ECO:0007669"/>
    <property type="project" value="TreeGrafter"/>
</dbReference>
<dbReference type="GO" id="GO:0070139">
    <property type="term" value="F:SUMO-specific endopeptidase activity"/>
    <property type="evidence" value="ECO:0007669"/>
    <property type="project" value="TreeGrafter"/>
</dbReference>
<feature type="region of interest" description="Disordered" evidence="6">
    <location>
        <begin position="620"/>
        <end position="688"/>
    </location>
</feature>
<evidence type="ECO:0000256" key="5">
    <source>
        <dbReference type="ARBA" id="ARBA00022801"/>
    </source>
</evidence>
<evidence type="ECO:0000256" key="3">
    <source>
        <dbReference type="ARBA" id="ARBA00022670"/>
    </source>
</evidence>
<dbReference type="AlphaFoldDB" id="A0A1W0AC96"/>
<dbReference type="PROSITE" id="PS50600">
    <property type="entry name" value="ULP_PROTEASE"/>
    <property type="match status" value="1"/>
</dbReference>
<dbReference type="InterPro" id="IPR051947">
    <property type="entry name" value="Sentrin-specific_protease"/>
</dbReference>
<gene>
    <name evidence="8" type="ORF">THRCLA_00093</name>
</gene>
<evidence type="ECO:0000313" key="9">
    <source>
        <dbReference type="Proteomes" id="UP000243217"/>
    </source>
</evidence>
<dbReference type="PANTHER" id="PTHR46896:SF3">
    <property type="entry name" value="FI06413P-RELATED"/>
    <property type="match status" value="1"/>
</dbReference>
<comment type="caution">
    <text evidence="8">The sequence shown here is derived from an EMBL/GenBank/DDBJ whole genome shotgun (WGS) entry which is preliminary data.</text>
</comment>
<keyword evidence="2" id="KW-0597">Phosphoprotein</keyword>
<feature type="compositionally biased region" description="Basic and acidic residues" evidence="6">
    <location>
        <begin position="676"/>
        <end position="686"/>
    </location>
</feature>
<dbReference type="PANTHER" id="PTHR46896">
    <property type="entry name" value="SENTRIN-SPECIFIC PROTEASE"/>
    <property type="match status" value="1"/>
</dbReference>
<reference evidence="8 9" key="1">
    <citation type="journal article" date="2014" name="Genome Biol. Evol.">
        <title>The secreted proteins of Achlya hypogyna and Thraustotheca clavata identify the ancestral oomycete secretome and reveal gene acquisitions by horizontal gene transfer.</title>
        <authorList>
            <person name="Misner I."/>
            <person name="Blouin N."/>
            <person name="Leonard G."/>
            <person name="Richards T.A."/>
            <person name="Lane C.E."/>
        </authorList>
    </citation>
    <scope>NUCLEOTIDE SEQUENCE [LARGE SCALE GENOMIC DNA]</scope>
    <source>
        <strain evidence="8 9">ATCC 34112</strain>
    </source>
</reference>
<feature type="compositionally biased region" description="Polar residues" evidence="6">
    <location>
        <begin position="643"/>
        <end position="674"/>
    </location>
</feature>
<dbReference type="GO" id="GO:0005634">
    <property type="term" value="C:nucleus"/>
    <property type="evidence" value="ECO:0007669"/>
    <property type="project" value="TreeGrafter"/>
</dbReference>
<dbReference type="InterPro" id="IPR038765">
    <property type="entry name" value="Papain-like_cys_pep_sf"/>
</dbReference>
<evidence type="ECO:0000256" key="2">
    <source>
        <dbReference type="ARBA" id="ARBA00022553"/>
    </source>
</evidence>
<dbReference type="Gene3D" id="1.10.418.20">
    <property type="match status" value="1"/>
</dbReference>
<dbReference type="EMBL" id="JNBS01000032">
    <property type="protein sequence ID" value="OQS07913.1"/>
    <property type="molecule type" value="Genomic_DNA"/>
</dbReference>